<dbReference type="AlphaFoldDB" id="A0A132EBY8"/>
<proteinExistence type="predicted"/>
<dbReference type="RefSeq" id="WP_060245485.1">
    <property type="nucleotide sequence ID" value="NZ_LPJR01000067.1"/>
</dbReference>
<evidence type="ECO:0000313" key="2">
    <source>
        <dbReference type="Proteomes" id="UP000062912"/>
    </source>
</evidence>
<dbReference type="InterPro" id="IPR012347">
    <property type="entry name" value="Ferritin-like"/>
</dbReference>
<sequence>MANPHEHLEDWLRDAYAMERQAETLLDAQLKRVGHYPVLQDRLRLHLDDTLGQQALVEACLHRLGTAPSAIKDLAARVAAYGQVAAGMVGADEVVKVAMGGYAFGQVEIAAYTALVAAADAAGEAEIRACCERILQQERHMALWMLQYLPELTVAFLDRSAVDRIDAKR</sequence>
<dbReference type="Gene3D" id="1.20.1260.10">
    <property type="match status" value="1"/>
</dbReference>
<reference evidence="1 2" key="1">
    <citation type="submission" date="2015-11" db="EMBL/GenBank/DDBJ databases">
        <title>Expanding the genomic diversity of Burkholderia species for the development of highly accurate diagnostics.</title>
        <authorList>
            <person name="Sahl J."/>
            <person name="Keim P."/>
            <person name="Wagner D."/>
        </authorList>
    </citation>
    <scope>NUCLEOTIDE SEQUENCE [LARGE SCALE GENOMIC DNA]</scope>
    <source>
        <strain evidence="1 2">MSMB368WGS</strain>
    </source>
</reference>
<dbReference type="EMBL" id="LPJR01000067">
    <property type="protein sequence ID" value="KWF22768.1"/>
    <property type="molecule type" value="Genomic_DNA"/>
</dbReference>
<protein>
    <submittedName>
        <fullName evidence="1">Uncharacterized protein</fullName>
    </submittedName>
</protein>
<dbReference type="SUPFAM" id="SSF47240">
    <property type="entry name" value="Ferritin-like"/>
    <property type="match status" value="1"/>
</dbReference>
<dbReference type="Proteomes" id="UP000062912">
    <property type="component" value="Unassembled WGS sequence"/>
</dbReference>
<name>A0A132EBY8_9BURK</name>
<accession>A0A132EBY8</accession>
<evidence type="ECO:0000313" key="1">
    <source>
        <dbReference type="EMBL" id="KWF22768.1"/>
    </source>
</evidence>
<gene>
    <name evidence="1" type="ORF">WT56_01080</name>
</gene>
<comment type="caution">
    <text evidence="1">The sequence shown here is derived from an EMBL/GenBank/DDBJ whole genome shotgun (WGS) entry which is preliminary data.</text>
</comment>
<dbReference type="InterPro" id="IPR010287">
    <property type="entry name" value="DUF892_YciF-like"/>
</dbReference>
<organism evidence="1 2">
    <name type="scientific">Burkholderia pseudomultivorans</name>
    <dbReference type="NCBI Taxonomy" id="1207504"/>
    <lineage>
        <taxon>Bacteria</taxon>
        <taxon>Pseudomonadati</taxon>
        <taxon>Pseudomonadota</taxon>
        <taxon>Betaproteobacteria</taxon>
        <taxon>Burkholderiales</taxon>
        <taxon>Burkholderiaceae</taxon>
        <taxon>Burkholderia</taxon>
        <taxon>Burkholderia cepacia complex</taxon>
    </lineage>
</organism>
<dbReference type="OrthoDB" id="7273732at2"/>
<dbReference type="InterPro" id="IPR009078">
    <property type="entry name" value="Ferritin-like_SF"/>
</dbReference>
<dbReference type="Pfam" id="PF05974">
    <property type="entry name" value="DUF892"/>
    <property type="match status" value="1"/>
</dbReference>